<accession>A0A518BU56</accession>
<dbReference type="Pfam" id="PF07596">
    <property type="entry name" value="SBP_bac_10"/>
    <property type="match status" value="1"/>
</dbReference>
<dbReference type="GO" id="GO:0015628">
    <property type="term" value="P:protein secretion by the type II secretion system"/>
    <property type="evidence" value="ECO:0007669"/>
    <property type="project" value="InterPro"/>
</dbReference>
<dbReference type="PANTHER" id="PTHR30093:SF2">
    <property type="entry name" value="TYPE II SECRETION SYSTEM PROTEIN H"/>
    <property type="match status" value="1"/>
</dbReference>
<evidence type="ECO:0000313" key="4">
    <source>
        <dbReference type="EMBL" id="QDU70474.1"/>
    </source>
</evidence>
<dbReference type="SUPFAM" id="SSF54523">
    <property type="entry name" value="Pili subunits"/>
    <property type="match status" value="1"/>
</dbReference>
<feature type="transmembrane region" description="Helical" evidence="2">
    <location>
        <begin position="12"/>
        <end position="36"/>
    </location>
</feature>
<keyword evidence="1" id="KW-0488">Methylation</keyword>
<dbReference type="Gene3D" id="3.30.700.10">
    <property type="entry name" value="Glycoprotein, Type 4 Pilin"/>
    <property type="match status" value="1"/>
</dbReference>
<evidence type="ECO:0000259" key="3">
    <source>
        <dbReference type="Pfam" id="PF07596"/>
    </source>
</evidence>
<dbReference type="Pfam" id="PF07963">
    <property type="entry name" value="N_methyl"/>
    <property type="match status" value="1"/>
</dbReference>
<name>A0A518BU56_9BACT</name>
<gene>
    <name evidence="4" type="primary">xcpT_2</name>
    <name evidence="4" type="ORF">Pan265_03020</name>
</gene>
<protein>
    <submittedName>
        <fullName evidence="4">Type II secretion system protein G</fullName>
    </submittedName>
</protein>
<dbReference type="AlphaFoldDB" id="A0A518BU56"/>
<dbReference type="PANTHER" id="PTHR30093">
    <property type="entry name" value="GENERAL SECRETION PATHWAY PROTEIN G"/>
    <property type="match status" value="1"/>
</dbReference>
<dbReference type="PROSITE" id="PS00409">
    <property type="entry name" value="PROKAR_NTER_METHYL"/>
    <property type="match status" value="1"/>
</dbReference>
<keyword evidence="2" id="KW-1133">Transmembrane helix</keyword>
<dbReference type="Proteomes" id="UP000320386">
    <property type="component" value="Chromosome"/>
</dbReference>
<keyword evidence="5" id="KW-1185">Reference proteome</keyword>
<dbReference type="InterPro" id="IPR012902">
    <property type="entry name" value="N_methyl_site"/>
</dbReference>
<dbReference type="NCBIfam" id="TIGR02532">
    <property type="entry name" value="IV_pilin_GFxxxE"/>
    <property type="match status" value="1"/>
</dbReference>
<dbReference type="EMBL" id="CP036280">
    <property type="protein sequence ID" value="QDU70474.1"/>
    <property type="molecule type" value="Genomic_DNA"/>
</dbReference>
<reference evidence="4 5" key="1">
    <citation type="submission" date="2019-02" db="EMBL/GenBank/DDBJ databases">
        <title>Deep-cultivation of Planctomycetes and their phenomic and genomic characterization uncovers novel biology.</title>
        <authorList>
            <person name="Wiegand S."/>
            <person name="Jogler M."/>
            <person name="Boedeker C."/>
            <person name="Pinto D."/>
            <person name="Vollmers J."/>
            <person name="Rivas-Marin E."/>
            <person name="Kohn T."/>
            <person name="Peeters S.H."/>
            <person name="Heuer A."/>
            <person name="Rast P."/>
            <person name="Oberbeckmann S."/>
            <person name="Bunk B."/>
            <person name="Jeske O."/>
            <person name="Meyerdierks A."/>
            <person name="Storesund J.E."/>
            <person name="Kallscheuer N."/>
            <person name="Luecker S."/>
            <person name="Lage O.M."/>
            <person name="Pohl T."/>
            <person name="Merkel B.J."/>
            <person name="Hornburger P."/>
            <person name="Mueller R.-W."/>
            <person name="Bruemmer F."/>
            <person name="Labrenz M."/>
            <person name="Spormann A.M."/>
            <person name="Op den Camp H."/>
            <person name="Overmann J."/>
            <person name="Amann R."/>
            <person name="Jetten M.S.M."/>
            <person name="Mascher T."/>
            <person name="Medema M.H."/>
            <person name="Devos D.P."/>
            <person name="Kaster A.-K."/>
            <person name="Ovreas L."/>
            <person name="Rohde M."/>
            <person name="Galperin M.Y."/>
            <person name="Jogler C."/>
        </authorList>
    </citation>
    <scope>NUCLEOTIDE SEQUENCE [LARGE SCALE GENOMIC DNA]</scope>
    <source>
        <strain evidence="4 5">Pan265</strain>
    </source>
</reference>
<dbReference type="GO" id="GO:0015627">
    <property type="term" value="C:type II protein secretion system complex"/>
    <property type="evidence" value="ECO:0007669"/>
    <property type="project" value="InterPro"/>
</dbReference>
<dbReference type="KEGG" id="mcad:Pan265_03020"/>
<dbReference type="InterPro" id="IPR045584">
    <property type="entry name" value="Pilin-like"/>
</dbReference>
<evidence type="ECO:0000256" key="2">
    <source>
        <dbReference type="SAM" id="Phobius"/>
    </source>
</evidence>
<dbReference type="PRINTS" id="PR00813">
    <property type="entry name" value="BCTERIALGSPG"/>
</dbReference>
<sequence>MLTGIPRRVDSGFTLIELLVVISIISLLIGILLPALSAAREAARSSVCKSNLKQLGIGLAAYRIDFQSYWPSVYDSNPVTPFAERTWIRILYPYVAGRDDPQWRPIEDGSFEELEGSEFVCPSWEQDHDVIDWENRGYVMNGSLHWNKTNNDNPGRHWHYKRPDQIMSPSETFTQSDGKSIFISIHPWAGLPKLQSRLEAVINRHPGEAHNLLYADGHVSSLSNTEFLDTPTSNETLWLGY</sequence>
<evidence type="ECO:0000256" key="1">
    <source>
        <dbReference type="ARBA" id="ARBA00022481"/>
    </source>
</evidence>
<dbReference type="InterPro" id="IPR011453">
    <property type="entry name" value="DUF1559"/>
</dbReference>
<organism evidence="4 5">
    <name type="scientific">Mucisphaera calidilacus</name>
    <dbReference type="NCBI Taxonomy" id="2527982"/>
    <lineage>
        <taxon>Bacteria</taxon>
        <taxon>Pseudomonadati</taxon>
        <taxon>Planctomycetota</taxon>
        <taxon>Phycisphaerae</taxon>
        <taxon>Phycisphaerales</taxon>
        <taxon>Phycisphaeraceae</taxon>
        <taxon>Mucisphaera</taxon>
    </lineage>
</organism>
<keyword evidence="2" id="KW-0472">Membrane</keyword>
<feature type="domain" description="DUF1559" evidence="3">
    <location>
        <begin position="38"/>
        <end position="95"/>
    </location>
</feature>
<proteinExistence type="predicted"/>
<keyword evidence="2" id="KW-0812">Transmembrane</keyword>
<evidence type="ECO:0000313" key="5">
    <source>
        <dbReference type="Proteomes" id="UP000320386"/>
    </source>
</evidence>
<dbReference type="InterPro" id="IPR000983">
    <property type="entry name" value="Bac_GSPG_pilin"/>
</dbReference>